<dbReference type="RefSeq" id="WP_193778526.1">
    <property type="nucleotide sequence ID" value="NZ_JADDOJ010000001.1"/>
</dbReference>
<comment type="caution">
    <text evidence="1">The sequence shown here is derived from an EMBL/GenBank/DDBJ whole genome shotgun (WGS) entry which is preliminary data.</text>
</comment>
<name>A0ABR9S9J3_9BURK</name>
<evidence type="ECO:0000313" key="1">
    <source>
        <dbReference type="EMBL" id="MBE7938975.1"/>
    </source>
</evidence>
<proteinExistence type="predicted"/>
<keyword evidence="2" id="KW-1185">Reference proteome</keyword>
<organism evidence="1 2">
    <name type="scientific">Ramlibacter aquaticus</name>
    <dbReference type="NCBI Taxonomy" id="2780094"/>
    <lineage>
        <taxon>Bacteria</taxon>
        <taxon>Pseudomonadati</taxon>
        <taxon>Pseudomonadota</taxon>
        <taxon>Betaproteobacteria</taxon>
        <taxon>Burkholderiales</taxon>
        <taxon>Comamonadaceae</taxon>
        <taxon>Ramlibacter</taxon>
    </lineage>
</organism>
<reference evidence="1 2" key="1">
    <citation type="submission" date="2020-10" db="EMBL/GenBank/DDBJ databases">
        <title>Draft genome of Ramlibacter aquaticus LMG 30558.</title>
        <authorList>
            <person name="Props R."/>
        </authorList>
    </citation>
    <scope>NUCLEOTIDE SEQUENCE [LARGE SCALE GENOMIC DNA]</scope>
    <source>
        <strain evidence="1 2">LMG 30558</strain>
    </source>
</reference>
<protein>
    <submittedName>
        <fullName evidence="1">Uncharacterized protein</fullName>
    </submittedName>
</protein>
<accession>A0ABR9S9J3</accession>
<dbReference type="EMBL" id="JADDOJ010000001">
    <property type="protein sequence ID" value="MBE7938975.1"/>
    <property type="molecule type" value="Genomic_DNA"/>
</dbReference>
<dbReference type="Proteomes" id="UP000715965">
    <property type="component" value="Unassembled WGS sequence"/>
</dbReference>
<sequence length="89" mass="9536">MRPSRIPLLKIQRVPGDPPRAMEQIDGDLLVPAQARPVLERLLRTAVQGLPPGEPERLALVQACVLLGVEPGPAPQSPGSANLLKVRPI</sequence>
<gene>
    <name evidence="1" type="ORF">IM725_00135</name>
</gene>
<evidence type="ECO:0000313" key="2">
    <source>
        <dbReference type="Proteomes" id="UP000715965"/>
    </source>
</evidence>